<feature type="compositionally biased region" description="Low complexity" evidence="1">
    <location>
        <begin position="368"/>
        <end position="404"/>
    </location>
</feature>
<feature type="compositionally biased region" description="Low complexity" evidence="1">
    <location>
        <begin position="62"/>
        <end position="72"/>
    </location>
</feature>
<comment type="caution">
    <text evidence="2">The sequence shown here is derived from an EMBL/GenBank/DDBJ whole genome shotgun (WGS) entry which is preliminary data.</text>
</comment>
<organism evidence="2 3">
    <name type="scientific">Phytophthora fragariaefolia</name>
    <dbReference type="NCBI Taxonomy" id="1490495"/>
    <lineage>
        <taxon>Eukaryota</taxon>
        <taxon>Sar</taxon>
        <taxon>Stramenopiles</taxon>
        <taxon>Oomycota</taxon>
        <taxon>Peronosporomycetes</taxon>
        <taxon>Peronosporales</taxon>
        <taxon>Peronosporaceae</taxon>
        <taxon>Phytophthora</taxon>
    </lineage>
</organism>
<feature type="compositionally biased region" description="Polar residues" evidence="1">
    <location>
        <begin position="73"/>
        <end position="86"/>
    </location>
</feature>
<feature type="region of interest" description="Disordered" evidence="1">
    <location>
        <begin position="368"/>
        <end position="533"/>
    </location>
</feature>
<evidence type="ECO:0000256" key="1">
    <source>
        <dbReference type="SAM" id="MobiDB-lite"/>
    </source>
</evidence>
<evidence type="ECO:0000313" key="3">
    <source>
        <dbReference type="Proteomes" id="UP001165121"/>
    </source>
</evidence>
<name>A0A9W6X5M6_9STRA</name>
<feature type="compositionally biased region" description="Low complexity" evidence="1">
    <location>
        <begin position="43"/>
        <end position="52"/>
    </location>
</feature>
<accession>A0A9W6X5M6</accession>
<gene>
    <name evidence="2" type="ORF">Pfra01_000750300</name>
</gene>
<protein>
    <submittedName>
        <fullName evidence="2">Unnamed protein product</fullName>
    </submittedName>
</protein>
<evidence type="ECO:0000313" key="2">
    <source>
        <dbReference type="EMBL" id="GMF32020.1"/>
    </source>
</evidence>
<dbReference type="EMBL" id="BSXT01000663">
    <property type="protein sequence ID" value="GMF32020.1"/>
    <property type="molecule type" value="Genomic_DNA"/>
</dbReference>
<reference evidence="2" key="1">
    <citation type="submission" date="2023-04" db="EMBL/GenBank/DDBJ databases">
        <title>Phytophthora fragariaefolia NBRC 109709.</title>
        <authorList>
            <person name="Ichikawa N."/>
            <person name="Sato H."/>
            <person name="Tonouchi N."/>
        </authorList>
    </citation>
    <scope>NUCLEOTIDE SEQUENCE</scope>
    <source>
        <strain evidence="2">NBRC 109709</strain>
    </source>
</reference>
<keyword evidence="3" id="KW-1185">Reference proteome</keyword>
<sequence>MARGQSPLVRAQARALRALSADTSTSAASPETSASVMAPPTASPEASRSSLSRPPPAGVAEASAPTSPPTASRGDTSGACSESSSVRPDDALSPVLGVAPRSAADAPEAAPVAVSAGSQPQGSVSNSGVPGDGTCSAADAPEASSATPGASRFSSVRWEDIDDIVTAGCWVALGCRRCVGPIPHSPAPWENELTELRGGVASLEARLAASEASLRREVDLRLKVERLCNQASHERNAALENLRRLRFDHADAARQLVATNIALKQSSQATAILEQCCCRLDKSLADTHKVIRQDREKFNAVIASYAAQLRQLREFLEQSDRQSSVSGGASSASASAMLAAFTTFLEELCALQLAIPPPPAAFAFSEASVPAPPASSGTSGGVTVTSASSTSLTVDSDTSDDSGPAIPSSLHKGKGKRPAKPTSKLQYKSLAPKKKQQLGRPSVDLKAQKAAKQAASAAASGSGSSQSVLPSSPVTTTSTSSAPVSASPASSTASTASLPSTPVVSRGVTPGTEASVPGEIDDDGGSGTGGAASEASVALGGVFASPVVSQPRRDGRPTRSASTTAGLRSMAAAENEAAPDALVLGLATPSRTPAVSQASVASSASTLDPADPRTGPVLPARAAATPAPWQASAPHALAVVTATLATIPGTQSTAFEPVTAISAPIQGPQPRESPFTFGADGYMPDKPISIRASGLAIVVKLWRQLTGRAVGRAEHSDLGFALWERAHWISVAAVEQWLQQLSDRIGSDTPEYLETEAAWRAYNKTRNLRVDRLRLQICKRFWDWCTPDAGG</sequence>
<feature type="compositionally biased region" description="Polar residues" evidence="1">
    <location>
        <begin position="119"/>
        <end position="128"/>
    </location>
</feature>
<feature type="region of interest" description="Disordered" evidence="1">
    <location>
        <begin position="109"/>
        <end position="152"/>
    </location>
</feature>
<feature type="compositionally biased region" description="Low complexity" evidence="1">
    <location>
        <begin position="109"/>
        <end position="118"/>
    </location>
</feature>
<feature type="region of interest" description="Disordered" evidence="1">
    <location>
        <begin position="1"/>
        <end position="93"/>
    </location>
</feature>
<dbReference type="Proteomes" id="UP001165121">
    <property type="component" value="Unassembled WGS sequence"/>
</dbReference>
<feature type="compositionally biased region" description="Low complexity" evidence="1">
    <location>
        <begin position="8"/>
        <end position="35"/>
    </location>
</feature>
<feature type="region of interest" description="Disordered" evidence="1">
    <location>
        <begin position="546"/>
        <end position="568"/>
    </location>
</feature>
<feature type="compositionally biased region" description="Low complexity" evidence="1">
    <location>
        <begin position="448"/>
        <end position="502"/>
    </location>
</feature>
<dbReference type="AlphaFoldDB" id="A0A9W6X5M6"/>
<proteinExistence type="predicted"/>
<feature type="region of interest" description="Disordered" evidence="1">
    <location>
        <begin position="597"/>
        <end position="620"/>
    </location>
</feature>